<feature type="binding site" evidence="5">
    <location>
        <position position="191"/>
    </location>
    <ligand>
        <name>S-adenosyl-L-methionine</name>
        <dbReference type="ChEBI" id="CHEBI:59789"/>
    </ligand>
</feature>
<dbReference type="CDD" id="cd02440">
    <property type="entry name" value="AdoMet_MTases"/>
    <property type="match status" value="1"/>
</dbReference>
<gene>
    <name evidence="5 8" type="primary">prmC</name>
    <name evidence="8" type="ORF">KS419_01095</name>
</gene>
<dbReference type="PANTHER" id="PTHR18895:SF74">
    <property type="entry name" value="MTRF1L RELEASE FACTOR GLUTAMINE METHYLTRANSFERASE"/>
    <property type="match status" value="1"/>
</dbReference>
<feature type="binding site" evidence="5">
    <location>
        <position position="147"/>
    </location>
    <ligand>
        <name>S-adenosyl-L-methionine</name>
        <dbReference type="ChEBI" id="CHEBI:59789"/>
    </ligand>
</feature>
<evidence type="ECO:0000256" key="2">
    <source>
        <dbReference type="ARBA" id="ARBA00022679"/>
    </source>
</evidence>
<dbReference type="EC" id="2.1.1.297" evidence="5"/>
<evidence type="ECO:0000313" key="9">
    <source>
        <dbReference type="Proteomes" id="UP000784880"/>
    </source>
</evidence>
<evidence type="ECO:0000256" key="3">
    <source>
        <dbReference type="ARBA" id="ARBA00022691"/>
    </source>
</evidence>
<keyword evidence="9" id="KW-1185">Reference proteome</keyword>
<dbReference type="HAMAP" id="MF_02126">
    <property type="entry name" value="RF_methyltr_PrmC"/>
    <property type="match status" value="1"/>
</dbReference>
<evidence type="ECO:0000259" key="7">
    <source>
        <dbReference type="Pfam" id="PF17827"/>
    </source>
</evidence>
<evidence type="ECO:0000256" key="1">
    <source>
        <dbReference type="ARBA" id="ARBA00022603"/>
    </source>
</evidence>
<comment type="caution">
    <text evidence="5">Lacks conserved residue(s) required for the propagation of feature annotation.</text>
</comment>
<comment type="catalytic activity">
    <reaction evidence="4 5">
        <text>L-glutaminyl-[peptide chain release factor] + S-adenosyl-L-methionine = N(5)-methyl-L-glutaminyl-[peptide chain release factor] + S-adenosyl-L-homocysteine + H(+)</text>
        <dbReference type="Rhea" id="RHEA:42896"/>
        <dbReference type="Rhea" id="RHEA-COMP:10271"/>
        <dbReference type="Rhea" id="RHEA-COMP:10272"/>
        <dbReference type="ChEBI" id="CHEBI:15378"/>
        <dbReference type="ChEBI" id="CHEBI:30011"/>
        <dbReference type="ChEBI" id="CHEBI:57856"/>
        <dbReference type="ChEBI" id="CHEBI:59789"/>
        <dbReference type="ChEBI" id="CHEBI:61891"/>
        <dbReference type="EC" id="2.1.1.297"/>
    </reaction>
</comment>
<dbReference type="NCBIfam" id="TIGR03534">
    <property type="entry name" value="RF_mod_PrmC"/>
    <property type="match status" value="1"/>
</dbReference>
<evidence type="ECO:0000256" key="4">
    <source>
        <dbReference type="ARBA" id="ARBA00048391"/>
    </source>
</evidence>
<dbReference type="NCBIfam" id="TIGR00536">
    <property type="entry name" value="hemK_fam"/>
    <property type="match status" value="1"/>
</dbReference>
<keyword evidence="1 5" id="KW-0489">Methyltransferase</keyword>
<dbReference type="PROSITE" id="PS00092">
    <property type="entry name" value="N6_MTASE"/>
    <property type="match status" value="1"/>
</dbReference>
<sequence length="287" mass="31615">MKVYEALRWASSFLQEHDYEAAIGERLLQHHTGWSRTRLLAEYHTILEEELVDKFQKDVHLAAKGTPVQHITGEETFYGRTFLVSSDVLIPRPETEELIEAVLARLPLIHNSSNGIPVKIVDVGTGSGIIAVTLALELSDSIVTATDISPEALSVAKQNAKRLHAEVTFLKGDLLEPLTSIGEKGSIVISNPPYIPEGDRAVMKANVVDHEPSLALFAGEDGLNIYRRLVKQIPKFLLKPGMIALEIGHGQGEAVKKLIVEQFNGATVEILDDINGKERMVISVIYE</sequence>
<keyword evidence="2 5" id="KW-0808">Transferase</keyword>
<comment type="caution">
    <text evidence="8">The sequence shown here is derived from an EMBL/GenBank/DDBJ whole genome shotgun (WGS) entry which is preliminary data.</text>
</comment>
<reference evidence="8 9" key="1">
    <citation type="submission" date="2021-06" db="EMBL/GenBank/DDBJ databases">
        <title>Bacillus sp. RD4P76, an endophyte from a halophyte.</title>
        <authorList>
            <person name="Sun J.-Q."/>
        </authorList>
    </citation>
    <scope>NUCLEOTIDE SEQUENCE [LARGE SCALE GENOMIC DNA]</scope>
    <source>
        <strain evidence="8 9">CGMCC 1.15917</strain>
    </source>
</reference>
<dbReference type="InterPro" id="IPR004556">
    <property type="entry name" value="HemK-like"/>
</dbReference>
<feature type="domain" description="Methyltransferase small" evidence="6">
    <location>
        <begin position="118"/>
        <end position="197"/>
    </location>
</feature>
<dbReference type="InterPro" id="IPR007848">
    <property type="entry name" value="Small_mtfrase_dom"/>
</dbReference>
<evidence type="ECO:0000313" key="8">
    <source>
        <dbReference type="EMBL" id="MBU9710360.1"/>
    </source>
</evidence>
<dbReference type="EMBL" id="JAHQCS010000021">
    <property type="protein sequence ID" value="MBU9710360.1"/>
    <property type="molecule type" value="Genomic_DNA"/>
</dbReference>
<feature type="binding site" evidence="5">
    <location>
        <begin position="191"/>
        <end position="194"/>
    </location>
    <ligand>
        <name>substrate</name>
    </ligand>
</feature>
<comment type="similarity">
    <text evidence="5">Belongs to the protein N5-glutamine methyltransferase family. PrmC subfamily.</text>
</comment>
<dbReference type="Pfam" id="PF17827">
    <property type="entry name" value="PrmC_N"/>
    <property type="match status" value="1"/>
</dbReference>
<dbReference type="InterPro" id="IPR050320">
    <property type="entry name" value="N5-glutamine_MTase"/>
</dbReference>
<dbReference type="PANTHER" id="PTHR18895">
    <property type="entry name" value="HEMK METHYLTRANSFERASE"/>
    <property type="match status" value="1"/>
</dbReference>
<evidence type="ECO:0000259" key="6">
    <source>
        <dbReference type="Pfam" id="PF05175"/>
    </source>
</evidence>
<dbReference type="GO" id="GO:0032259">
    <property type="term" value="P:methylation"/>
    <property type="evidence" value="ECO:0007669"/>
    <property type="project" value="UniProtKB-KW"/>
</dbReference>
<keyword evidence="3 5" id="KW-0949">S-adenosyl-L-methionine</keyword>
<feature type="domain" description="Release factor glutamine methyltransferase N-terminal" evidence="7">
    <location>
        <begin position="5"/>
        <end position="73"/>
    </location>
</feature>
<dbReference type="InterPro" id="IPR019874">
    <property type="entry name" value="RF_methyltr_PrmC"/>
</dbReference>
<organism evidence="8 9">
    <name type="scientific">Evansella tamaricis</name>
    <dbReference type="NCBI Taxonomy" id="2069301"/>
    <lineage>
        <taxon>Bacteria</taxon>
        <taxon>Bacillati</taxon>
        <taxon>Bacillota</taxon>
        <taxon>Bacilli</taxon>
        <taxon>Bacillales</taxon>
        <taxon>Bacillaceae</taxon>
        <taxon>Evansella</taxon>
    </lineage>
</organism>
<dbReference type="GO" id="GO:0102559">
    <property type="term" value="F:peptide chain release factor N(5)-glutamine methyltransferase activity"/>
    <property type="evidence" value="ECO:0007669"/>
    <property type="project" value="UniProtKB-EC"/>
</dbReference>
<evidence type="ECO:0000256" key="5">
    <source>
        <dbReference type="HAMAP-Rule" id="MF_02126"/>
    </source>
</evidence>
<proteinExistence type="inferred from homology"/>
<protein>
    <recommendedName>
        <fullName evidence="5">Release factor glutamine methyltransferase</fullName>
        <shortName evidence="5">RF MTase</shortName>
        <ecNumber evidence="5">2.1.1.297</ecNumber>
    </recommendedName>
    <alternativeName>
        <fullName evidence="5">N5-glutamine methyltransferase PrmC</fullName>
    </alternativeName>
    <alternativeName>
        <fullName evidence="5">Protein-(glutamine-N5) MTase PrmC</fullName>
    </alternativeName>
    <alternativeName>
        <fullName evidence="5">Protein-glutamine N-methyltransferase PrmC</fullName>
    </alternativeName>
</protein>
<name>A0ABS6JD45_9BACI</name>
<dbReference type="Proteomes" id="UP000784880">
    <property type="component" value="Unassembled WGS sequence"/>
</dbReference>
<feature type="binding site" evidence="5">
    <location>
        <begin position="124"/>
        <end position="128"/>
    </location>
    <ligand>
        <name>S-adenosyl-L-methionine</name>
        <dbReference type="ChEBI" id="CHEBI:59789"/>
    </ligand>
</feature>
<accession>A0ABS6JD45</accession>
<dbReference type="InterPro" id="IPR002052">
    <property type="entry name" value="DNA_methylase_N6_adenine_CS"/>
</dbReference>
<dbReference type="InterPro" id="IPR040758">
    <property type="entry name" value="PrmC_N"/>
</dbReference>
<comment type="function">
    <text evidence="5">Methylates the class 1 translation termination release factors RF1/PrfA and RF2/PrfB on the glutamine residue of the universally conserved GGQ motif.</text>
</comment>
<dbReference type="Pfam" id="PF05175">
    <property type="entry name" value="MTS"/>
    <property type="match status" value="1"/>
</dbReference>